<evidence type="ECO:0000313" key="8">
    <source>
        <dbReference type="EMBL" id="TAJ44206.1"/>
    </source>
</evidence>
<feature type="transmembrane region" description="Helical" evidence="7">
    <location>
        <begin position="257"/>
        <end position="279"/>
    </location>
</feature>
<evidence type="ECO:0000256" key="1">
    <source>
        <dbReference type="ARBA" id="ARBA00004651"/>
    </source>
</evidence>
<keyword evidence="6 7" id="KW-0472">Membrane</keyword>
<feature type="transmembrane region" description="Helical" evidence="7">
    <location>
        <begin position="285"/>
        <end position="307"/>
    </location>
</feature>
<protein>
    <submittedName>
        <fullName evidence="8">Lysylphosphatidylglycerol synthetase</fullName>
    </submittedName>
</protein>
<dbReference type="PANTHER" id="PTHR39087">
    <property type="entry name" value="UPF0104 MEMBRANE PROTEIN MJ1595"/>
    <property type="match status" value="1"/>
</dbReference>
<evidence type="ECO:0000256" key="6">
    <source>
        <dbReference type="ARBA" id="ARBA00023136"/>
    </source>
</evidence>
<comment type="subcellular location">
    <subcellularLocation>
        <location evidence="1">Cell membrane</location>
        <topology evidence="1">Multi-pass membrane protein</topology>
    </subcellularLocation>
</comment>
<evidence type="ECO:0000256" key="7">
    <source>
        <dbReference type="SAM" id="Phobius"/>
    </source>
</evidence>
<comment type="similarity">
    <text evidence="2">Belongs to the UPF0104 family.</text>
</comment>
<feature type="transmembrane region" description="Helical" evidence="7">
    <location>
        <begin position="7"/>
        <end position="27"/>
    </location>
</feature>
<evidence type="ECO:0000256" key="4">
    <source>
        <dbReference type="ARBA" id="ARBA00022692"/>
    </source>
</evidence>
<dbReference type="GO" id="GO:0005886">
    <property type="term" value="C:plasma membrane"/>
    <property type="evidence" value="ECO:0007669"/>
    <property type="project" value="UniProtKB-SubCell"/>
</dbReference>
<feature type="transmembrane region" description="Helical" evidence="7">
    <location>
        <begin position="123"/>
        <end position="141"/>
    </location>
</feature>
<dbReference type="Pfam" id="PF03706">
    <property type="entry name" value="LPG_synthase_TM"/>
    <property type="match status" value="1"/>
</dbReference>
<keyword evidence="5 7" id="KW-1133">Transmembrane helix</keyword>
<evidence type="ECO:0000256" key="2">
    <source>
        <dbReference type="ARBA" id="ARBA00011061"/>
    </source>
</evidence>
<dbReference type="InterPro" id="IPR022791">
    <property type="entry name" value="L-PG_synthase/AglD"/>
</dbReference>
<evidence type="ECO:0000256" key="3">
    <source>
        <dbReference type="ARBA" id="ARBA00022475"/>
    </source>
</evidence>
<evidence type="ECO:0000313" key="9">
    <source>
        <dbReference type="Proteomes" id="UP000292580"/>
    </source>
</evidence>
<keyword evidence="3" id="KW-1003">Cell membrane</keyword>
<sequence length="323" mass="34817">MWRKVSAVLIPTCIAAGILAFMLWRVWDDLVVTISSADPLYLAIAVIVCTLAWVMRGWRYRAILAGLSVRATLGFSTACIFLSQTANLIVPARLGDLVRIFILKHEGMAGYSQGVSSLIIERIFDVVTVALLGLIALPFVIGTPEWFLPLIAVPIVGGALFAVFLMLFGERTSDNRYLRIIYDMLAEIRAASLNPSALIILGLSSVAIWLVDIAVCAIVILMFGEMVPISVVILAVVIGNLVKAVPITPGGVGTYEFALAVTFELAGTAPATATVIAVVDHLIKNLVTLGGGIVSLYYFGDWAVSLMKRSFSEGISREELRES</sequence>
<proteinExistence type="inferred from homology"/>
<accession>A0A483CWW1</accession>
<dbReference type="RefSeq" id="WP_130647277.1">
    <property type="nucleotide sequence ID" value="NZ_PGCL01000003.1"/>
</dbReference>
<gene>
    <name evidence="8" type="ORF">CUJ86_09280</name>
</gene>
<keyword evidence="4 7" id="KW-0812">Transmembrane</keyword>
<dbReference type="NCBIfam" id="TIGR00374">
    <property type="entry name" value="flippase-like domain"/>
    <property type="match status" value="1"/>
</dbReference>
<reference evidence="8 9" key="1">
    <citation type="submission" date="2017-11" db="EMBL/GenBank/DDBJ databases">
        <title>Isolation and Characterization of Methanofollis Species from Methane Seep Offshore SW Taiwan.</title>
        <authorList>
            <person name="Teng N.-H."/>
            <person name="Lai M.-C."/>
            <person name="Chen S.-C."/>
        </authorList>
    </citation>
    <scope>NUCLEOTIDE SEQUENCE [LARGE SCALE GENOMIC DNA]</scope>
    <source>
        <strain evidence="8 9">FWC-SCC2</strain>
    </source>
</reference>
<evidence type="ECO:0000256" key="5">
    <source>
        <dbReference type="ARBA" id="ARBA00022989"/>
    </source>
</evidence>
<dbReference type="AlphaFoldDB" id="A0A483CWW1"/>
<feature type="transmembrane region" description="Helical" evidence="7">
    <location>
        <begin position="39"/>
        <end position="58"/>
    </location>
</feature>
<name>A0A483CWW1_9EURY</name>
<dbReference type="EMBL" id="PGCL01000003">
    <property type="protein sequence ID" value="TAJ44206.1"/>
    <property type="molecule type" value="Genomic_DNA"/>
</dbReference>
<keyword evidence="9" id="KW-1185">Reference proteome</keyword>
<feature type="transmembrane region" description="Helical" evidence="7">
    <location>
        <begin position="198"/>
        <end position="221"/>
    </location>
</feature>
<comment type="caution">
    <text evidence="8">The sequence shown here is derived from an EMBL/GenBank/DDBJ whole genome shotgun (WGS) entry which is preliminary data.</text>
</comment>
<dbReference type="OrthoDB" id="351177at2157"/>
<dbReference type="Proteomes" id="UP000292580">
    <property type="component" value="Unassembled WGS sequence"/>
</dbReference>
<organism evidence="8 9">
    <name type="scientific">Methanofollis fontis</name>
    <dbReference type="NCBI Taxonomy" id="2052832"/>
    <lineage>
        <taxon>Archaea</taxon>
        <taxon>Methanobacteriati</taxon>
        <taxon>Methanobacteriota</taxon>
        <taxon>Stenosarchaea group</taxon>
        <taxon>Methanomicrobia</taxon>
        <taxon>Methanomicrobiales</taxon>
        <taxon>Methanomicrobiaceae</taxon>
        <taxon>Methanofollis</taxon>
    </lineage>
</organism>
<dbReference type="PANTHER" id="PTHR39087:SF2">
    <property type="entry name" value="UPF0104 MEMBRANE PROTEIN MJ1595"/>
    <property type="match status" value="1"/>
</dbReference>
<feature type="transmembrane region" description="Helical" evidence="7">
    <location>
        <begin position="147"/>
        <end position="169"/>
    </location>
</feature>